<dbReference type="PROSITE" id="PS51269">
    <property type="entry name" value="COMM"/>
    <property type="match status" value="1"/>
</dbReference>
<evidence type="ECO:0000313" key="5">
    <source>
        <dbReference type="Proteomes" id="UP000694523"/>
    </source>
</evidence>
<sequence length="193" mass="21590">MSTSHAKEPSFLGGRIPDVDHDTFRKLLKGKDSRDVLKSVAENCTLPPEKLSRIVAAMYHLLSEAVRVPMASLKQEVRTRPVTNKVIPEEFISDFCSVVFGSRRAALEAAAAQSDPRLPSLQEFRWRVDVAISTGSLSRALQPSVLMQLRLSDGSVQQLQVPVTKFQELRYNVALILKEMNDLEKCSILQIQD</sequence>
<dbReference type="GO" id="GO:0005634">
    <property type="term" value="C:nucleus"/>
    <property type="evidence" value="ECO:0007669"/>
    <property type="project" value="TreeGrafter"/>
</dbReference>
<protein>
    <recommendedName>
        <fullName evidence="1">COMM domain-containing protein 5</fullName>
    </recommendedName>
</protein>
<dbReference type="Proteomes" id="UP000694523">
    <property type="component" value="Unplaced"/>
</dbReference>
<comment type="similarity">
    <text evidence="2">Belongs to the COMM domain-containing protein 5 family.</text>
</comment>
<proteinExistence type="inferred from homology"/>
<dbReference type="InterPro" id="IPR017920">
    <property type="entry name" value="COMM"/>
</dbReference>
<evidence type="ECO:0000313" key="4">
    <source>
        <dbReference type="Ensembl" id="ENSNMLP00000005911.1"/>
    </source>
</evidence>
<dbReference type="Ensembl" id="ENSNMLT00000006780.1">
    <property type="protein sequence ID" value="ENSNMLP00000005911.1"/>
    <property type="gene ID" value="ENSNMLG00000004346.1"/>
</dbReference>
<reference evidence="4" key="2">
    <citation type="submission" date="2025-09" db="UniProtKB">
        <authorList>
            <consortium name="Ensembl"/>
        </authorList>
    </citation>
    <scope>IDENTIFICATION</scope>
</reference>
<dbReference type="Pfam" id="PF07258">
    <property type="entry name" value="COMM_domain"/>
    <property type="match status" value="1"/>
</dbReference>
<dbReference type="PANTHER" id="PTHR15666">
    <property type="entry name" value="COMM DOMAIN CONTAINING PROTEIN 5"/>
    <property type="match status" value="1"/>
</dbReference>
<name>A0A8C6SGH0_9GOBI</name>
<dbReference type="AlphaFoldDB" id="A0A8C6SGH0"/>
<organism evidence="4 5">
    <name type="scientific">Neogobius melanostomus</name>
    <name type="common">round goby</name>
    <dbReference type="NCBI Taxonomy" id="47308"/>
    <lineage>
        <taxon>Eukaryota</taxon>
        <taxon>Metazoa</taxon>
        <taxon>Chordata</taxon>
        <taxon>Craniata</taxon>
        <taxon>Vertebrata</taxon>
        <taxon>Euteleostomi</taxon>
        <taxon>Actinopterygii</taxon>
        <taxon>Neopterygii</taxon>
        <taxon>Teleostei</taxon>
        <taxon>Neoteleostei</taxon>
        <taxon>Acanthomorphata</taxon>
        <taxon>Gobiaria</taxon>
        <taxon>Gobiiformes</taxon>
        <taxon>Gobioidei</taxon>
        <taxon>Gobiidae</taxon>
        <taxon>Benthophilinae</taxon>
        <taxon>Neogobiini</taxon>
        <taxon>Neogobius</taxon>
    </lineage>
</organism>
<feature type="domain" description="COMM" evidence="3">
    <location>
        <begin position="120"/>
        <end position="184"/>
    </location>
</feature>
<evidence type="ECO:0000259" key="3">
    <source>
        <dbReference type="PROSITE" id="PS51269"/>
    </source>
</evidence>
<dbReference type="InterPro" id="IPR037357">
    <property type="entry name" value="COMMD5"/>
</dbReference>
<reference evidence="4" key="1">
    <citation type="submission" date="2025-08" db="UniProtKB">
        <authorList>
            <consortium name="Ensembl"/>
        </authorList>
    </citation>
    <scope>IDENTIFICATION</scope>
</reference>
<evidence type="ECO:0000256" key="1">
    <source>
        <dbReference type="ARBA" id="ARBA00016556"/>
    </source>
</evidence>
<evidence type="ECO:0000256" key="2">
    <source>
        <dbReference type="ARBA" id="ARBA00093452"/>
    </source>
</evidence>
<accession>A0A8C6SGH0</accession>
<keyword evidence="5" id="KW-1185">Reference proteome</keyword>
<dbReference type="PANTHER" id="PTHR15666:SF1">
    <property type="entry name" value="COMM DOMAIN-CONTAINING PROTEIN 5"/>
    <property type="match status" value="1"/>
</dbReference>